<sequence>MPKRHNIFQENANPCGESIFASSELPKEGSIFARRGYLGPKASRSAPCLRVFLAALASVAAVAVLIFVCSRAYRKRAVQGLRSRRLAEAEDSDASIDVCGISSDEGEQDENASSHSGDSRAGDERELPLKKRLLARASEGGIGGEEHSPQQQEQQQQQHETAASPFRLSPPRGSPTSEQFGPSGLPPHMPPAQMQTPTQLDTATELLGLRSSQHDDGGFASGARRSAFVPYRRRQPQSEGVHQWYDYQLQHQLFFQQAQAGLQQQPQQHSHYWQHLYWDQGSWHQQQQMLLQEEAQSRLFPQEEPLPAMQYQQQWQRPLIQHQEQQVTSEEEREQQHKIPEGRRKRKHEEELELPESRQHRPLHDGGPPRGFLPEEWIDLGSTRPDMPHLTALRRALQVSPPAAAAGASTSKGASLQTLPGLPVAAPAAAPDAAGELKDEAFSGPSADVAAGSTAAERERPYADGSSAASMRSGEGRNLGTQLITSLLTRGPADDARAARAGAGSAVPEHAPNRALMTSPWQPGTLPYGYWNHPFVRLPRFAEGTSRPSCRVDFKRAVACDSSMLNAVGALQRAYELLSRERLGPREVEELAQLAELLIAHGMHHHHSDISGTKPAYAVVRMGLRFLLLNTVVSILTVLGQTPEPDYWKLFTDSINHAVPQKEAEEEEEKQQTCILSKTSNLLYAHLSHPTSAAITVRSSGPFAELELRDPIFKSEATVRDAKGASFSGKRFAGA</sequence>
<keyword evidence="4" id="KW-1185">Reference proteome</keyword>
<evidence type="ECO:0000256" key="1">
    <source>
        <dbReference type="SAM" id="MobiDB-lite"/>
    </source>
</evidence>
<feature type="compositionally biased region" description="Polar residues" evidence="1">
    <location>
        <begin position="310"/>
        <end position="328"/>
    </location>
</feature>
<feature type="compositionally biased region" description="Basic and acidic residues" evidence="1">
    <location>
        <begin position="355"/>
        <end position="364"/>
    </location>
</feature>
<feature type="region of interest" description="Disordered" evidence="1">
    <location>
        <begin position="97"/>
        <end position="126"/>
    </location>
</feature>
<feature type="region of interest" description="Disordered" evidence="1">
    <location>
        <begin position="140"/>
        <end position="195"/>
    </location>
</feature>
<proteinExistence type="predicted"/>
<name>U6GZZ7_9EIME</name>
<gene>
    <name evidence="3" type="ORF">EPH_0014540</name>
</gene>
<feature type="region of interest" description="Disordered" evidence="1">
    <location>
        <begin position="310"/>
        <end position="380"/>
    </location>
</feature>
<evidence type="ECO:0000313" key="3">
    <source>
        <dbReference type="EMBL" id="CDI85177.1"/>
    </source>
</evidence>
<reference evidence="3" key="2">
    <citation type="submission" date="2013-10" db="EMBL/GenBank/DDBJ databases">
        <authorList>
            <person name="Aslett M."/>
        </authorList>
    </citation>
    <scope>NUCLEOTIDE SEQUENCE [LARGE SCALE GENOMIC DNA]</scope>
    <source>
        <strain evidence="3">Houghton</strain>
    </source>
</reference>
<evidence type="ECO:0000256" key="2">
    <source>
        <dbReference type="SAM" id="Phobius"/>
    </source>
</evidence>
<reference evidence="3" key="1">
    <citation type="submission" date="2013-10" db="EMBL/GenBank/DDBJ databases">
        <title>Genomic analysis of the causative agents of coccidiosis in chickens.</title>
        <authorList>
            <person name="Reid A.J."/>
            <person name="Blake D."/>
            <person name="Billington K."/>
            <person name="Browne H."/>
            <person name="Dunn M."/>
            <person name="Hung S."/>
            <person name="Kawahara F."/>
            <person name="Miranda-Saavedra D."/>
            <person name="Mourier T."/>
            <person name="Nagra H."/>
            <person name="Otto T.D."/>
            <person name="Rawlings N."/>
            <person name="Sanchez A."/>
            <person name="Sanders M."/>
            <person name="Subramaniam C."/>
            <person name="Tay Y."/>
            <person name="Dear P."/>
            <person name="Doerig C."/>
            <person name="Gruber A."/>
            <person name="Parkinson J."/>
            <person name="Shirley M."/>
            <person name="Wan K.L."/>
            <person name="Berriman M."/>
            <person name="Tomley F."/>
            <person name="Pain A."/>
        </authorList>
    </citation>
    <scope>NUCLEOTIDE SEQUENCE [LARGE SCALE GENOMIC DNA]</scope>
    <source>
        <strain evidence="3">Houghton</strain>
    </source>
</reference>
<dbReference type="VEuPathDB" id="ToxoDB:EPH_0014540"/>
<keyword evidence="2" id="KW-0812">Transmembrane</keyword>
<feature type="region of interest" description="Disordered" evidence="1">
    <location>
        <begin position="435"/>
        <end position="476"/>
    </location>
</feature>
<keyword evidence="2" id="KW-0472">Membrane</keyword>
<protein>
    <submittedName>
        <fullName evidence="3">Uncharacterized protein</fullName>
    </submittedName>
</protein>
<feature type="transmembrane region" description="Helical" evidence="2">
    <location>
        <begin position="51"/>
        <end position="73"/>
    </location>
</feature>
<organism evidence="3 4">
    <name type="scientific">Eimeria praecox</name>
    <dbReference type="NCBI Taxonomy" id="51316"/>
    <lineage>
        <taxon>Eukaryota</taxon>
        <taxon>Sar</taxon>
        <taxon>Alveolata</taxon>
        <taxon>Apicomplexa</taxon>
        <taxon>Conoidasida</taxon>
        <taxon>Coccidia</taxon>
        <taxon>Eucoccidiorida</taxon>
        <taxon>Eimeriorina</taxon>
        <taxon>Eimeriidae</taxon>
        <taxon>Eimeria</taxon>
    </lineage>
</organism>
<feature type="compositionally biased region" description="Basic and acidic residues" evidence="1">
    <location>
        <begin position="117"/>
        <end position="126"/>
    </location>
</feature>
<keyword evidence="2" id="KW-1133">Transmembrane helix</keyword>
<accession>U6GZZ7</accession>
<dbReference type="EMBL" id="HG693483">
    <property type="protein sequence ID" value="CDI85177.1"/>
    <property type="molecule type" value="Genomic_DNA"/>
</dbReference>
<dbReference type="Proteomes" id="UP000018201">
    <property type="component" value="Unassembled WGS sequence"/>
</dbReference>
<dbReference type="AlphaFoldDB" id="U6GZZ7"/>
<evidence type="ECO:0000313" key="4">
    <source>
        <dbReference type="Proteomes" id="UP000018201"/>
    </source>
</evidence>